<gene>
    <name evidence="2" type="ORF">LF1_02500</name>
</gene>
<comment type="caution">
    <text evidence="2">The sequence shown here is derived from an EMBL/GenBank/DDBJ whole genome shotgun (WGS) entry which is preliminary data.</text>
</comment>
<evidence type="ECO:0000313" key="2">
    <source>
        <dbReference type="EMBL" id="KAA1257760.1"/>
    </source>
</evidence>
<protein>
    <submittedName>
        <fullName evidence="2">Uncharacterized protein</fullName>
    </submittedName>
</protein>
<sequence>MVGGAVGSRDCIFLSSMFLSKLSGAVRVGVSSLPFSIVTLSIGVLMVARGFYLSQSPSLDAIDPPGDDAGANGPGDSIFRGVDLVDDPVAVGSLTRSTTANAGFKLSQITGVVISGFDPDALVVLTAGPDGKPGRAGIDDGGNGVTDERTELGATGSDDVCRVVFGEQADRLTDQDQADVLIVQRGAFRPIDDVDVVPVGTPVRELVRWTDEQGRSCEMLRDR</sequence>
<feature type="transmembrane region" description="Helical" evidence="1">
    <location>
        <begin position="24"/>
        <end position="48"/>
    </location>
</feature>
<proteinExistence type="predicted"/>
<keyword evidence="3" id="KW-1185">Reference proteome</keyword>
<reference evidence="2 3" key="1">
    <citation type="submission" date="2019-08" db="EMBL/GenBank/DDBJ databases">
        <title>Deep-cultivation of Planctomycetes and their phenomic and genomic characterization uncovers novel biology.</title>
        <authorList>
            <person name="Wiegand S."/>
            <person name="Jogler M."/>
            <person name="Boedeker C."/>
            <person name="Pinto D."/>
            <person name="Vollmers J."/>
            <person name="Rivas-Marin E."/>
            <person name="Kohn T."/>
            <person name="Peeters S.H."/>
            <person name="Heuer A."/>
            <person name="Rast P."/>
            <person name="Oberbeckmann S."/>
            <person name="Bunk B."/>
            <person name="Jeske O."/>
            <person name="Meyerdierks A."/>
            <person name="Storesund J.E."/>
            <person name="Kallscheuer N."/>
            <person name="Luecker S."/>
            <person name="Lage O.M."/>
            <person name="Pohl T."/>
            <person name="Merkel B.J."/>
            <person name="Hornburger P."/>
            <person name="Mueller R.-W."/>
            <person name="Bruemmer F."/>
            <person name="Labrenz M."/>
            <person name="Spormann A.M."/>
            <person name="Op Den Camp H."/>
            <person name="Overmann J."/>
            <person name="Amann R."/>
            <person name="Jetten M.S.M."/>
            <person name="Mascher T."/>
            <person name="Medema M.H."/>
            <person name="Devos D.P."/>
            <person name="Kaster A.-K."/>
            <person name="Ovreas L."/>
            <person name="Rohde M."/>
            <person name="Galperin M.Y."/>
            <person name="Jogler C."/>
        </authorList>
    </citation>
    <scope>NUCLEOTIDE SEQUENCE [LARGE SCALE GENOMIC DNA]</scope>
    <source>
        <strain evidence="2 3">LF1</strain>
    </source>
</reference>
<keyword evidence="1" id="KW-0472">Membrane</keyword>
<keyword evidence="1" id="KW-0812">Transmembrane</keyword>
<evidence type="ECO:0000313" key="3">
    <source>
        <dbReference type="Proteomes" id="UP000322699"/>
    </source>
</evidence>
<name>A0A5B1CDT8_9BACT</name>
<dbReference type="AlphaFoldDB" id="A0A5B1CDT8"/>
<evidence type="ECO:0000256" key="1">
    <source>
        <dbReference type="SAM" id="Phobius"/>
    </source>
</evidence>
<dbReference type="EMBL" id="VRLW01000001">
    <property type="protein sequence ID" value="KAA1257760.1"/>
    <property type="molecule type" value="Genomic_DNA"/>
</dbReference>
<dbReference type="Proteomes" id="UP000322699">
    <property type="component" value="Unassembled WGS sequence"/>
</dbReference>
<organism evidence="2 3">
    <name type="scientific">Rubripirellula obstinata</name>
    <dbReference type="NCBI Taxonomy" id="406547"/>
    <lineage>
        <taxon>Bacteria</taxon>
        <taxon>Pseudomonadati</taxon>
        <taxon>Planctomycetota</taxon>
        <taxon>Planctomycetia</taxon>
        <taxon>Pirellulales</taxon>
        <taxon>Pirellulaceae</taxon>
        <taxon>Rubripirellula</taxon>
    </lineage>
</organism>
<accession>A0A5B1CDT8</accession>
<keyword evidence="1" id="KW-1133">Transmembrane helix</keyword>